<protein>
    <submittedName>
        <fullName evidence="1">Unnamed protein product</fullName>
    </submittedName>
</protein>
<organism evidence="1 2">
    <name type="scientific">Ambrosiozyma monospora</name>
    <name type="common">Yeast</name>
    <name type="synonym">Endomycopsis monosporus</name>
    <dbReference type="NCBI Taxonomy" id="43982"/>
    <lineage>
        <taxon>Eukaryota</taxon>
        <taxon>Fungi</taxon>
        <taxon>Dikarya</taxon>
        <taxon>Ascomycota</taxon>
        <taxon>Saccharomycotina</taxon>
        <taxon>Pichiomycetes</taxon>
        <taxon>Pichiales</taxon>
        <taxon>Pichiaceae</taxon>
        <taxon>Ambrosiozyma</taxon>
    </lineage>
</organism>
<evidence type="ECO:0000313" key="2">
    <source>
        <dbReference type="Proteomes" id="UP001165063"/>
    </source>
</evidence>
<gene>
    <name evidence="1" type="ORF">Amon01_000787400</name>
</gene>
<dbReference type="AlphaFoldDB" id="A0A9W6Z617"/>
<dbReference type="Proteomes" id="UP001165063">
    <property type="component" value="Unassembled WGS sequence"/>
</dbReference>
<reference evidence="1" key="1">
    <citation type="submission" date="2023-04" db="EMBL/GenBank/DDBJ databases">
        <title>Ambrosiozyma monospora NBRC 1965.</title>
        <authorList>
            <person name="Ichikawa N."/>
            <person name="Sato H."/>
            <person name="Tonouchi N."/>
        </authorList>
    </citation>
    <scope>NUCLEOTIDE SEQUENCE</scope>
    <source>
        <strain evidence="1">NBRC 1965</strain>
    </source>
</reference>
<sequence>MEAISSILLSNSVEQDPNPNLSSALDIDISNDCTSLLCEDESDIFFDCDEEIESVLFSDIVNGSIALNCGCSSAQANEMISKLVQLDGSISAFVSVCGHQEPSSADHTIQNEIEVPACLSADVEEHERGKQRYN</sequence>
<proteinExistence type="predicted"/>
<dbReference type="EMBL" id="BSXU01006200">
    <property type="protein sequence ID" value="GMG55802.1"/>
    <property type="molecule type" value="Genomic_DNA"/>
</dbReference>
<comment type="caution">
    <text evidence="1">The sequence shown here is derived from an EMBL/GenBank/DDBJ whole genome shotgun (WGS) entry which is preliminary data.</text>
</comment>
<accession>A0A9W6Z617</accession>
<evidence type="ECO:0000313" key="1">
    <source>
        <dbReference type="EMBL" id="GMG55802.1"/>
    </source>
</evidence>
<name>A0A9W6Z617_AMBMO</name>
<keyword evidence="2" id="KW-1185">Reference proteome</keyword>